<feature type="region of interest" description="Disordered" evidence="4">
    <location>
        <begin position="749"/>
        <end position="773"/>
    </location>
</feature>
<feature type="region of interest" description="Disordered" evidence="4">
    <location>
        <begin position="366"/>
        <end position="389"/>
    </location>
</feature>
<evidence type="ECO:0000256" key="1">
    <source>
        <dbReference type="ARBA" id="ARBA00004123"/>
    </source>
</evidence>
<protein>
    <submittedName>
        <fullName evidence="6">Protein tesmin/TSO1-like CXC 2</fullName>
    </submittedName>
</protein>
<dbReference type="PROSITE" id="PS51634">
    <property type="entry name" value="CRC"/>
    <property type="match status" value="1"/>
</dbReference>
<feature type="region of interest" description="Disordered" evidence="4">
    <location>
        <begin position="643"/>
        <end position="719"/>
    </location>
</feature>
<feature type="compositionally biased region" description="Polar residues" evidence="4">
    <location>
        <begin position="683"/>
        <end position="695"/>
    </location>
</feature>
<comment type="subcellular location">
    <subcellularLocation>
        <location evidence="1">Nucleus</location>
    </subcellularLocation>
</comment>
<sequence>MRVGGDIPEEENKEEGNESCVAKGKAVVVMDTPERSKNSQITTSANKFEDSPVFNFLNSLSPIKPVKSIHITQTINPLSFASLPSVFTSPHLSSLKESRFLRRHQLPDPSKPEFASEDVNTVDTSKEIDDAGNELDEHQANLDQPNSVGQVAGDPSFECSKLVVEFEQNFKYDCSSPGSSLTPSCGLKTKHMAEYACTSSALIPFVQEASQMGLFGSGVDLDGVSQIDQNKEATGCDWESLISDAPDQLIFESPNDTESYKKSVDPGKSLYSSISNDMQNTYSFCVAGSGEKAEEESEIENQCTQPGEGSELKEIAETHDIISGSSMSIPIEEVDNEPVSGLYRGMRRRCLVFEMVGSRRKRFHENSVSDSSAFLQSDGNTSTSNEQLLHTKTGNDSSHRVLPGIGLHLNALATTPKDYKFVKHEALGSGRLLIGPSPNANFQPPTTGQELLNNTLAVNSEREIGAVENGVPAEDDACQASGYVVNEEINQSSPKKKRRRLEQVGDGEACKRCNCKKSKCLKLYCECFAAGVYCVEPCACIDCFNKPVHEDTVLATRKQIESRNPLAFAPKVIRSSDYLPETGSLQDESSKTPASARHKRGCNCKKSGCLKKYCECYQGGVGCSVNCRCEGCKNAFGRKDGTEAEFEEDETDTTEKGVQKSSIHNDLEQNLNSVPPETPLRQGRQSLQHPFSSKNKLPGPSFPTIGSSSGSYSSHGFGKPSFFQPPTRFDKHLETVLEDEMPDFLQAPSPISCIKTSSPNSKRVSPPHTLGMSPIMRSSRKLILQSIPSFPSLTPKQ</sequence>
<dbReference type="PANTHER" id="PTHR46159">
    <property type="entry name" value="PROTEIN TESMIN/TSO1-LIKE CXC 2"/>
    <property type="match status" value="1"/>
</dbReference>
<dbReference type="AlphaFoldDB" id="A0ABD1T269"/>
<accession>A0ABD1T269</accession>
<evidence type="ECO:0000313" key="7">
    <source>
        <dbReference type="Proteomes" id="UP001604336"/>
    </source>
</evidence>
<feature type="region of interest" description="Disordered" evidence="4">
    <location>
        <begin position="1"/>
        <end position="21"/>
    </location>
</feature>
<feature type="compositionally biased region" description="Low complexity" evidence="4">
    <location>
        <begin position="698"/>
        <end position="718"/>
    </location>
</feature>
<gene>
    <name evidence="6" type="ORF">Adt_22420</name>
</gene>
<feature type="compositionally biased region" description="Acidic residues" evidence="4">
    <location>
        <begin position="643"/>
        <end position="652"/>
    </location>
</feature>
<dbReference type="SMART" id="SM01114">
    <property type="entry name" value="CXC"/>
    <property type="match status" value="2"/>
</dbReference>
<evidence type="ECO:0000256" key="4">
    <source>
        <dbReference type="SAM" id="MobiDB-lite"/>
    </source>
</evidence>
<dbReference type="GO" id="GO:0005634">
    <property type="term" value="C:nucleus"/>
    <property type="evidence" value="ECO:0007669"/>
    <property type="project" value="UniProtKB-SubCell"/>
</dbReference>
<dbReference type="InterPro" id="IPR005172">
    <property type="entry name" value="CRC"/>
</dbReference>
<evidence type="ECO:0000256" key="3">
    <source>
        <dbReference type="ARBA" id="ARBA00023242"/>
    </source>
</evidence>
<dbReference type="InterPro" id="IPR033467">
    <property type="entry name" value="Tesmin/TSO1-like_CXC"/>
</dbReference>
<keyword evidence="3" id="KW-0539">Nucleus</keyword>
<dbReference type="PANTHER" id="PTHR46159:SF12">
    <property type="entry name" value="PROTEIN TESMIN_TSO1-LIKE CXC 3-RELATED"/>
    <property type="match status" value="1"/>
</dbReference>
<organism evidence="6 7">
    <name type="scientific">Abeliophyllum distichum</name>
    <dbReference type="NCBI Taxonomy" id="126358"/>
    <lineage>
        <taxon>Eukaryota</taxon>
        <taxon>Viridiplantae</taxon>
        <taxon>Streptophyta</taxon>
        <taxon>Embryophyta</taxon>
        <taxon>Tracheophyta</taxon>
        <taxon>Spermatophyta</taxon>
        <taxon>Magnoliopsida</taxon>
        <taxon>eudicotyledons</taxon>
        <taxon>Gunneridae</taxon>
        <taxon>Pentapetalae</taxon>
        <taxon>asterids</taxon>
        <taxon>lamiids</taxon>
        <taxon>Lamiales</taxon>
        <taxon>Oleaceae</taxon>
        <taxon>Forsythieae</taxon>
        <taxon>Abeliophyllum</taxon>
    </lineage>
</organism>
<feature type="domain" description="CRC" evidence="5">
    <location>
        <begin position="509"/>
        <end position="637"/>
    </location>
</feature>
<evidence type="ECO:0000259" key="5">
    <source>
        <dbReference type="PROSITE" id="PS51634"/>
    </source>
</evidence>
<comment type="similarity">
    <text evidence="2">Belongs to the lin-54 family.</text>
</comment>
<reference evidence="7" key="1">
    <citation type="submission" date="2024-07" db="EMBL/GenBank/DDBJ databases">
        <title>Two chromosome-level genome assemblies of Korean endemic species Abeliophyllum distichum and Forsythia ovata (Oleaceae).</title>
        <authorList>
            <person name="Jang H."/>
        </authorList>
    </citation>
    <scope>NUCLEOTIDE SEQUENCE [LARGE SCALE GENOMIC DNA]</scope>
</reference>
<dbReference type="Proteomes" id="UP001604336">
    <property type="component" value="Unassembled WGS sequence"/>
</dbReference>
<name>A0ABD1T269_9LAMI</name>
<feature type="compositionally biased region" description="Polar residues" evidence="4">
    <location>
        <begin position="754"/>
        <end position="763"/>
    </location>
</feature>
<evidence type="ECO:0000256" key="2">
    <source>
        <dbReference type="ARBA" id="ARBA00007267"/>
    </source>
</evidence>
<feature type="compositionally biased region" description="Basic and acidic residues" evidence="4">
    <location>
        <begin position="653"/>
        <end position="667"/>
    </location>
</feature>
<feature type="compositionally biased region" description="Polar residues" evidence="4">
    <location>
        <begin position="583"/>
        <end position="593"/>
    </location>
</feature>
<dbReference type="Pfam" id="PF03638">
    <property type="entry name" value="TCR"/>
    <property type="match status" value="2"/>
</dbReference>
<dbReference type="InterPro" id="IPR044522">
    <property type="entry name" value="TSO1-like"/>
</dbReference>
<keyword evidence="7" id="KW-1185">Reference proteome</keyword>
<dbReference type="EMBL" id="JBFOLK010000006">
    <property type="protein sequence ID" value="KAL2506799.1"/>
    <property type="molecule type" value="Genomic_DNA"/>
</dbReference>
<feature type="region of interest" description="Disordered" evidence="4">
    <location>
        <begin position="580"/>
        <end position="600"/>
    </location>
</feature>
<proteinExistence type="inferred from homology"/>
<comment type="caution">
    <text evidence="6">The sequence shown here is derived from an EMBL/GenBank/DDBJ whole genome shotgun (WGS) entry which is preliminary data.</text>
</comment>
<evidence type="ECO:0000313" key="6">
    <source>
        <dbReference type="EMBL" id="KAL2506799.1"/>
    </source>
</evidence>